<evidence type="ECO:0000256" key="1">
    <source>
        <dbReference type="SAM" id="Phobius"/>
    </source>
</evidence>
<protein>
    <recommendedName>
        <fullName evidence="3">Late embryogenesis abundant protein LEA-2 subgroup domain-containing protein</fullName>
    </recommendedName>
</protein>
<gene>
    <name evidence="2" type="ORF">ENT72_01595</name>
</gene>
<sequence length="153" mass="17477">MRIKTQVPMAILLILTVFSVSLFGYTLYEILMIRWATKCIEVSVRDASFTINSVLPCINFNLVLKNNVNTYLGLTYISIDVYLNNTKVTYKSIERGYSNPVDLPVGVNTVLEFSANVTKFPGSNRPSWKFKIFIIFATRLIQQASVSRWVSYE</sequence>
<keyword evidence="1" id="KW-1133">Transmembrane helix</keyword>
<feature type="transmembrane region" description="Helical" evidence="1">
    <location>
        <begin position="6"/>
        <end position="28"/>
    </location>
</feature>
<name>A0A7C4VVI6_FERPE</name>
<organism evidence="2">
    <name type="scientific">Fervidobacterium pennivorans</name>
    <dbReference type="NCBI Taxonomy" id="93466"/>
    <lineage>
        <taxon>Bacteria</taxon>
        <taxon>Thermotogati</taxon>
        <taxon>Thermotogota</taxon>
        <taxon>Thermotogae</taxon>
        <taxon>Thermotogales</taxon>
        <taxon>Fervidobacteriaceae</taxon>
        <taxon>Fervidobacterium</taxon>
    </lineage>
</organism>
<proteinExistence type="predicted"/>
<evidence type="ECO:0000313" key="2">
    <source>
        <dbReference type="EMBL" id="HGU41607.1"/>
    </source>
</evidence>
<keyword evidence="1" id="KW-0812">Transmembrane</keyword>
<evidence type="ECO:0008006" key="3">
    <source>
        <dbReference type="Google" id="ProtNLM"/>
    </source>
</evidence>
<dbReference type="AlphaFoldDB" id="A0A7C4VVI6"/>
<dbReference type="EMBL" id="DSZT01000050">
    <property type="protein sequence ID" value="HGU41607.1"/>
    <property type="molecule type" value="Genomic_DNA"/>
</dbReference>
<keyword evidence="1" id="KW-0472">Membrane</keyword>
<accession>A0A7C4VVI6</accession>
<comment type="caution">
    <text evidence="2">The sequence shown here is derived from an EMBL/GenBank/DDBJ whole genome shotgun (WGS) entry which is preliminary data.</text>
</comment>
<reference evidence="2" key="1">
    <citation type="journal article" date="2020" name="mSystems">
        <title>Genome- and Community-Level Interaction Insights into Carbon Utilization and Element Cycling Functions of Hydrothermarchaeota in Hydrothermal Sediment.</title>
        <authorList>
            <person name="Zhou Z."/>
            <person name="Liu Y."/>
            <person name="Xu W."/>
            <person name="Pan J."/>
            <person name="Luo Z.H."/>
            <person name="Li M."/>
        </authorList>
    </citation>
    <scope>NUCLEOTIDE SEQUENCE [LARGE SCALE GENOMIC DNA]</scope>
    <source>
        <strain evidence="2">SpSt-604</strain>
    </source>
</reference>